<evidence type="ECO:0000313" key="2">
    <source>
        <dbReference type="Proteomes" id="UP000321058"/>
    </source>
</evidence>
<comment type="caution">
    <text evidence="1">The sequence shown here is derived from an EMBL/GenBank/DDBJ whole genome shotgun (WGS) entry which is preliminary data.</text>
</comment>
<dbReference type="PANTHER" id="PTHR33973">
    <property type="entry name" value="OS07G0153300 PROTEIN"/>
    <property type="match status" value="1"/>
</dbReference>
<protein>
    <submittedName>
        <fullName evidence="1">DUF1365 domain-containing protein</fullName>
    </submittedName>
</protein>
<reference evidence="1 2" key="1">
    <citation type="submission" date="2019-07" db="EMBL/GenBank/DDBJ databases">
        <title>Whole genome shotgun sequence of Reyranella soli NBRC 108950.</title>
        <authorList>
            <person name="Hosoyama A."/>
            <person name="Uohara A."/>
            <person name="Ohji S."/>
            <person name="Ichikawa N."/>
        </authorList>
    </citation>
    <scope>NUCLEOTIDE SEQUENCE [LARGE SCALE GENOMIC DNA]</scope>
    <source>
        <strain evidence="1 2">NBRC 108950</strain>
    </source>
</reference>
<gene>
    <name evidence="1" type="ORF">RSO01_15460</name>
</gene>
<evidence type="ECO:0000313" key="1">
    <source>
        <dbReference type="EMBL" id="GEP54380.1"/>
    </source>
</evidence>
<dbReference type="OrthoDB" id="9778801at2"/>
<keyword evidence="2" id="KW-1185">Reference proteome</keyword>
<organism evidence="1 2">
    <name type="scientific">Reyranella soli</name>
    <dbReference type="NCBI Taxonomy" id="1230389"/>
    <lineage>
        <taxon>Bacteria</taxon>
        <taxon>Pseudomonadati</taxon>
        <taxon>Pseudomonadota</taxon>
        <taxon>Alphaproteobacteria</taxon>
        <taxon>Hyphomicrobiales</taxon>
        <taxon>Reyranellaceae</taxon>
        <taxon>Reyranella</taxon>
    </lineage>
</organism>
<dbReference type="EMBL" id="BKAJ01000030">
    <property type="protein sequence ID" value="GEP54380.1"/>
    <property type="molecule type" value="Genomic_DNA"/>
</dbReference>
<dbReference type="RefSeq" id="WP_147147860.1">
    <property type="nucleotide sequence ID" value="NZ_BKAJ01000030.1"/>
</dbReference>
<dbReference type="AlphaFoldDB" id="A0A512N5X2"/>
<dbReference type="Proteomes" id="UP000321058">
    <property type="component" value="Unassembled WGS sequence"/>
</dbReference>
<dbReference type="InterPro" id="IPR010775">
    <property type="entry name" value="DUF1365"/>
</dbReference>
<dbReference type="Pfam" id="PF07103">
    <property type="entry name" value="DUF1365"/>
    <property type="match status" value="1"/>
</dbReference>
<accession>A0A512N5X2</accession>
<sequence length="260" mass="29423">MSGPSPTPVHTIVDATVVHRRLRPRDNAFRYRVAYLCLGLGALESAAGRWLRLDRRGLVSFRRADHGARDDSDLGAWLRRILAGHGLDGICDGEVVLMTLPRMLGYVFNPVSFWFCRDRSGSLRAVLCEVNNTFGESHCYLVHHDDQRPIEPDAWLEGRKAFHVSPFLPVEGGYRFRFRLDDGRAHVDVNYHDAQGLMLATSVGGRREALTDASVLRRFLGNPTMTLAVIVRIHWQALHLICKRARFHRKPAPPAELVTR</sequence>
<name>A0A512N5X2_9HYPH</name>
<proteinExistence type="predicted"/>
<dbReference type="PANTHER" id="PTHR33973:SF4">
    <property type="entry name" value="OS07G0153300 PROTEIN"/>
    <property type="match status" value="1"/>
</dbReference>